<sequence length="260" mass="29265">MSAERAVTTKTYKLSDDGMIFPDEDKPKATEILKQVILDLLGAAIRASGVPRSELTVVTKLVQTQHHDPETSLRESLVRLDVGYIDIFLMHWPNASGEDGRWRSIEESPTFVETYKKMETFVGPECRSIGVYNFSQKKLDVLLKECTIKPVVNLIEVHLYNPNLKLVPYCLEGGIRLVKRGIVPIPHSASRARMDENLRPISLTDHEVEQINNMHKQIGQRRLIDSVPFAWGEVSGKGSVIMGWTVQEMGWEDAAGNVLV</sequence>
<feature type="domain" description="NADP-dependent oxidoreductase" evidence="2">
    <location>
        <begin position="39"/>
        <end position="183"/>
    </location>
</feature>
<dbReference type="OrthoDB" id="416253at2759"/>
<dbReference type="InterPro" id="IPR023210">
    <property type="entry name" value="NADP_OxRdtase_dom"/>
</dbReference>
<dbReference type="InterPro" id="IPR020471">
    <property type="entry name" value="AKR"/>
</dbReference>
<accession>A0A1J9Q928</accession>
<comment type="caution">
    <text evidence="3">The sequence shown here is derived from an EMBL/GenBank/DDBJ whole genome shotgun (WGS) entry which is preliminary data.</text>
</comment>
<evidence type="ECO:0000313" key="3">
    <source>
        <dbReference type="EMBL" id="OJD25286.1"/>
    </source>
</evidence>
<dbReference type="AlphaFoldDB" id="A0A1J9Q928"/>
<reference evidence="3 4" key="1">
    <citation type="submission" date="2015-08" db="EMBL/GenBank/DDBJ databases">
        <title>Emmonsia species relationships and genome sequence.</title>
        <authorList>
            <person name="Cuomo C.A."/>
            <person name="Schwartz I.S."/>
            <person name="Kenyon C."/>
            <person name="De Hoog G.S."/>
            <person name="Govender N.P."/>
            <person name="Botha A."/>
            <person name="Moreno L."/>
            <person name="De Vries M."/>
            <person name="Munoz J.F."/>
            <person name="Stielow J.B."/>
        </authorList>
    </citation>
    <scope>NUCLEOTIDE SEQUENCE [LARGE SCALE GENOMIC DNA]</scope>
    <source>
        <strain evidence="3 4">EI222</strain>
    </source>
</reference>
<dbReference type="PRINTS" id="PR00069">
    <property type="entry name" value="ALDKETRDTASE"/>
</dbReference>
<evidence type="ECO:0000256" key="1">
    <source>
        <dbReference type="ARBA" id="ARBA00023002"/>
    </source>
</evidence>
<name>A0A1J9Q928_9EURO</name>
<dbReference type="Gene3D" id="3.20.20.100">
    <property type="entry name" value="NADP-dependent oxidoreductase domain"/>
    <property type="match status" value="1"/>
</dbReference>
<dbReference type="GO" id="GO:0016491">
    <property type="term" value="F:oxidoreductase activity"/>
    <property type="evidence" value="ECO:0007669"/>
    <property type="project" value="UniProtKB-KW"/>
</dbReference>
<organism evidence="3 4">
    <name type="scientific">Blastomyces percursus</name>
    <dbReference type="NCBI Taxonomy" id="1658174"/>
    <lineage>
        <taxon>Eukaryota</taxon>
        <taxon>Fungi</taxon>
        <taxon>Dikarya</taxon>
        <taxon>Ascomycota</taxon>
        <taxon>Pezizomycotina</taxon>
        <taxon>Eurotiomycetes</taxon>
        <taxon>Eurotiomycetidae</taxon>
        <taxon>Onygenales</taxon>
        <taxon>Ajellomycetaceae</taxon>
        <taxon>Blastomyces</taxon>
    </lineage>
</organism>
<gene>
    <name evidence="3" type="ORF">ACJ73_03342</name>
</gene>
<protein>
    <recommendedName>
        <fullName evidence="2">NADP-dependent oxidoreductase domain-containing protein</fullName>
    </recommendedName>
</protein>
<dbReference type="PANTHER" id="PTHR11732">
    <property type="entry name" value="ALDO/KETO REDUCTASE"/>
    <property type="match status" value="1"/>
</dbReference>
<dbReference type="Pfam" id="PF00248">
    <property type="entry name" value="Aldo_ket_red"/>
    <property type="match status" value="1"/>
</dbReference>
<dbReference type="InterPro" id="IPR036812">
    <property type="entry name" value="NAD(P)_OxRdtase_dom_sf"/>
</dbReference>
<keyword evidence="4" id="KW-1185">Reference proteome</keyword>
<dbReference type="Proteomes" id="UP000242791">
    <property type="component" value="Unassembled WGS sequence"/>
</dbReference>
<dbReference type="STRING" id="1658174.A0A1J9Q928"/>
<dbReference type="SUPFAM" id="SSF51430">
    <property type="entry name" value="NAD(P)-linked oxidoreductase"/>
    <property type="match status" value="1"/>
</dbReference>
<dbReference type="EMBL" id="LGTZ01000400">
    <property type="protein sequence ID" value="OJD25286.1"/>
    <property type="molecule type" value="Genomic_DNA"/>
</dbReference>
<dbReference type="VEuPathDB" id="FungiDB:ACJ73_03342"/>
<keyword evidence="1" id="KW-0560">Oxidoreductase</keyword>
<evidence type="ECO:0000313" key="4">
    <source>
        <dbReference type="Proteomes" id="UP000242791"/>
    </source>
</evidence>
<proteinExistence type="predicted"/>
<evidence type="ECO:0000259" key="2">
    <source>
        <dbReference type="Pfam" id="PF00248"/>
    </source>
</evidence>